<comment type="caution">
    <text evidence="1">The sequence shown here is derived from an EMBL/GenBank/DDBJ whole genome shotgun (WGS) entry which is preliminary data.</text>
</comment>
<evidence type="ECO:0000313" key="2">
    <source>
        <dbReference type="Proteomes" id="UP000275473"/>
    </source>
</evidence>
<dbReference type="RefSeq" id="WP_123165315.1">
    <property type="nucleotide sequence ID" value="NZ_RIAX01000005.1"/>
</dbReference>
<dbReference type="InterPro" id="IPR029060">
    <property type="entry name" value="PIN-like_dom_sf"/>
</dbReference>
<dbReference type="EMBL" id="RIAX01000005">
    <property type="protein sequence ID" value="RNF39615.1"/>
    <property type="molecule type" value="Genomic_DNA"/>
</dbReference>
<proteinExistence type="predicted"/>
<keyword evidence="2" id="KW-1185">Reference proteome</keyword>
<sequence>MNSIYDSPAIPKVFIDTTILCGALRTDGINRKILQAARFPNLYQPVFSKVCLFEFVRNAANGLGKGDKRVRYGADDIEEFFQEFLNPIFEHYEHLPVNSVLGRYSVETIIREHLPLGDVLVELSGCDYNTAKTIAKKQEMAEPLSNFDQDDVHVWVTAIQENCDIILTSNIKRFPSEIGKYTTH</sequence>
<accession>A0A3M8P7F9</accession>
<gene>
    <name evidence="1" type="ORF">EEX84_09085</name>
</gene>
<dbReference type="AlphaFoldDB" id="A0A3M8P7F9"/>
<dbReference type="OrthoDB" id="2878104at2"/>
<dbReference type="SUPFAM" id="SSF88723">
    <property type="entry name" value="PIN domain-like"/>
    <property type="match status" value="1"/>
</dbReference>
<organism evidence="1 2">
    <name type="scientific">Planococcus salinus</name>
    <dbReference type="NCBI Taxonomy" id="1848460"/>
    <lineage>
        <taxon>Bacteria</taxon>
        <taxon>Bacillati</taxon>
        <taxon>Bacillota</taxon>
        <taxon>Bacilli</taxon>
        <taxon>Bacillales</taxon>
        <taxon>Caryophanaceae</taxon>
        <taxon>Planococcus</taxon>
    </lineage>
</organism>
<dbReference type="Proteomes" id="UP000275473">
    <property type="component" value="Unassembled WGS sequence"/>
</dbReference>
<reference evidence="1 2" key="1">
    <citation type="journal article" date="2018" name="Int. J. Syst. Evol. Microbiol.">
        <title>Planococcus salinus sp. nov., a moderately halophilic bacterium isolated from a saline-alkali soil.</title>
        <authorList>
            <person name="Gan L."/>
        </authorList>
    </citation>
    <scope>NUCLEOTIDE SEQUENCE [LARGE SCALE GENOMIC DNA]</scope>
    <source>
        <strain evidence="1 2">LCB217</strain>
    </source>
</reference>
<name>A0A3M8P7F9_9BACL</name>
<protein>
    <submittedName>
        <fullName evidence="1">PIN domain-containing protein</fullName>
    </submittedName>
</protein>
<evidence type="ECO:0000313" key="1">
    <source>
        <dbReference type="EMBL" id="RNF39615.1"/>
    </source>
</evidence>